<keyword evidence="1" id="KW-0489">Methyltransferase</keyword>
<proteinExistence type="predicted"/>
<organism evidence="3 4">
    <name type="scientific">Mariprofundus ferrooxydans PV-1</name>
    <dbReference type="NCBI Taxonomy" id="314345"/>
    <lineage>
        <taxon>Bacteria</taxon>
        <taxon>Pseudomonadati</taxon>
        <taxon>Pseudomonadota</taxon>
        <taxon>Candidatius Mariprofundia</taxon>
        <taxon>Mariprofundales</taxon>
        <taxon>Mariprofundaceae</taxon>
        <taxon>Mariprofundus</taxon>
    </lineage>
</organism>
<protein>
    <recommendedName>
        <fullName evidence="5">SAM-dependent methyltransferase</fullName>
    </recommendedName>
</protein>
<dbReference type="InParanoid" id="Q0F1X6"/>
<dbReference type="GO" id="GO:0035243">
    <property type="term" value="F:protein-arginine omega-N symmetric methyltransferase activity"/>
    <property type="evidence" value="ECO:0007669"/>
    <property type="project" value="TreeGrafter"/>
</dbReference>
<dbReference type="Gene3D" id="3.40.50.12710">
    <property type="match status" value="1"/>
</dbReference>
<reference evidence="3 4" key="1">
    <citation type="submission" date="2006-09" db="EMBL/GenBank/DDBJ databases">
        <authorList>
            <person name="Emerson D."/>
            <person name="Ferriera S."/>
            <person name="Johnson J."/>
            <person name="Kravitz S."/>
            <person name="Halpern A."/>
            <person name="Remington K."/>
            <person name="Beeson K."/>
            <person name="Tran B."/>
            <person name="Rogers Y.-H."/>
            <person name="Friedman R."/>
            <person name="Venter J.C."/>
        </authorList>
    </citation>
    <scope>NUCLEOTIDE SEQUENCE [LARGE SCALE GENOMIC DNA]</scope>
    <source>
        <strain evidence="3 4">PV-1</strain>
    </source>
</reference>
<dbReference type="PANTHER" id="PTHR12049">
    <property type="entry name" value="PROTEIN ARGININE METHYLTRANSFERASE NDUFAF7, MITOCHONDRIAL"/>
    <property type="match status" value="1"/>
</dbReference>
<evidence type="ECO:0000313" key="3">
    <source>
        <dbReference type="EMBL" id="EAU55774.1"/>
    </source>
</evidence>
<dbReference type="InterPro" id="IPR003788">
    <property type="entry name" value="NDUFAF7"/>
</dbReference>
<dbReference type="Proteomes" id="UP000005297">
    <property type="component" value="Unassembled WGS sequence"/>
</dbReference>
<sequence length="381" mass="42517">MTGHHQLEQIICAHISDAGGFLPFDAFMQAALYEPELGYYESKTVFGEAGDFVTAPELGPWLSLGFADLIFNCWQQLGEPAQWTLLEQGSGSGKLLASVINILSQMMPVMPERILSVERSHGLRQRQQVLFDESGVDVALFGTLDEIEIPENIIIYSNELPDAFPLRCFRYKQGQYYERGVIHRAEGGFEWADAPLPMQHAPDIPQSLSSRWQDGYISEFNPGLPVWQQSLARVVQRGFILTLDYGYSQQEYYRPGRAEGTLLAHLEHKAIDDVLSEPGSRDITAHVNFSALVQAGRAVGMEPLLWMSQGGWLAQSPSVQAFIQSLATQSDAQSLHLLTHAKRLLMPFGLGEVFKLLVQSKGLPAQKPAYLKQFDHLDSLL</sequence>
<dbReference type="InterPro" id="IPR029063">
    <property type="entry name" value="SAM-dependent_MTases_sf"/>
</dbReference>
<comment type="caution">
    <text evidence="3">The sequence shown here is derived from an EMBL/GenBank/DDBJ whole genome shotgun (WGS) entry which is preliminary data.</text>
</comment>
<dbReference type="AlphaFoldDB" id="Q0F1X6"/>
<dbReference type="eggNOG" id="COG1565">
    <property type="taxonomic scope" value="Bacteria"/>
</dbReference>
<dbReference type="PANTHER" id="PTHR12049:SF7">
    <property type="entry name" value="PROTEIN ARGININE METHYLTRANSFERASE NDUFAF7, MITOCHONDRIAL"/>
    <property type="match status" value="1"/>
</dbReference>
<dbReference type="InterPro" id="IPR038375">
    <property type="entry name" value="NDUFAF7_sf"/>
</dbReference>
<name>Q0F1X6_9PROT</name>
<dbReference type="HOGENOM" id="CLU_024840_1_0_0"/>
<dbReference type="EMBL" id="AATS01000002">
    <property type="protein sequence ID" value="EAU55774.1"/>
    <property type="molecule type" value="Genomic_DNA"/>
</dbReference>
<accession>Q0F1X6</accession>
<dbReference type="SUPFAM" id="SSF53335">
    <property type="entry name" value="S-adenosyl-L-methionine-dependent methyltransferases"/>
    <property type="match status" value="1"/>
</dbReference>
<dbReference type="STRING" id="314344.AL013_05460"/>
<dbReference type="GO" id="GO:0032259">
    <property type="term" value="P:methylation"/>
    <property type="evidence" value="ECO:0007669"/>
    <property type="project" value="UniProtKB-KW"/>
</dbReference>
<keyword evidence="4" id="KW-1185">Reference proteome</keyword>
<dbReference type="RefSeq" id="WP_009850793.1">
    <property type="nucleotide sequence ID" value="NZ_DS022295.1"/>
</dbReference>
<dbReference type="OrthoDB" id="9794208at2"/>
<gene>
    <name evidence="3" type="ORF">SPV1_02462</name>
</gene>
<dbReference type="Pfam" id="PF02636">
    <property type="entry name" value="Methyltransf_28"/>
    <property type="match status" value="1"/>
</dbReference>
<evidence type="ECO:0000256" key="2">
    <source>
        <dbReference type="ARBA" id="ARBA00022679"/>
    </source>
</evidence>
<evidence type="ECO:0000256" key="1">
    <source>
        <dbReference type="ARBA" id="ARBA00022603"/>
    </source>
</evidence>
<evidence type="ECO:0000313" key="4">
    <source>
        <dbReference type="Proteomes" id="UP000005297"/>
    </source>
</evidence>
<keyword evidence="2" id="KW-0808">Transferase</keyword>
<evidence type="ECO:0008006" key="5">
    <source>
        <dbReference type="Google" id="ProtNLM"/>
    </source>
</evidence>